<evidence type="ECO:0000259" key="7">
    <source>
        <dbReference type="PROSITE" id="PS51032"/>
    </source>
</evidence>
<dbReference type="InterPro" id="IPR036955">
    <property type="entry name" value="AP2/ERF_dom_sf"/>
</dbReference>
<dbReference type="PANTHER" id="PTHR31194">
    <property type="entry name" value="SHN SHINE , DNA BINDING / TRANSCRIPTION FACTOR"/>
    <property type="match status" value="1"/>
</dbReference>
<keyword evidence="2" id="KW-0805">Transcription regulation</keyword>
<evidence type="ECO:0000256" key="5">
    <source>
        <dbReference type="ARBA" id="ARBA00023242"/>
    </source>
</evidence>
<feature type="compositionally biased region" description="Low complexity" evidence="6">
    <location>
        <begin position="201"/>
        <end position="211"/>
    </location>
</feature>
<keyword evidence="4" id="KW-0804">Transcription</keyword>
<evidence type="ECO:0000256" key="6">
    <source>
        <dbReference type="SAM" id="MobiDB-lite"/>
    </source>
</evidence>
<evidence type="ECO:0000256" key="2">
    <source>
        <dbReference type="ARBA" id="ARBA00023015"/>
    </source>
</evidence>
<dbReference type="SUPFAM" id="SSF54171">
    <property type="entry name" value="DNA-binding domain"/>
    <property type="match status" value="1"/>
</dbReference>
<protein>
    <recommendedName>
        <fullName evidence="7">AP2/ERF domain-containing protein</fullName>
    </recommendedName>
</protein>
<keyword evidence="5" id="KW-0539">Nucleus</keyword>
<comment type="subcellular location">
    <subcellularLocation>
        <location evidence="1">Nucleus</location>
    </subcellularLocation>
</comment>
<comment type="caution">
    <text evidence="8">The sequence shown here is derived from an EMBL/GenBank/DDBJ whole genome shotgun (WGS) entry which is preliminary data.</text>
</comment>
<dbReference type="EMBL" id="JASCZI010120860">
    <property type="protein sequence ID" value="MED6156235.1"/>
    <property type="molecule type" value="Genomic_DNA"/>
</dbReference>
<dbReference type="Gene3D" id="3.30.730.10">
    <property type="entry name" value="AP2/ERF domain"/>
    <property type="match status" value="1"/>
</dbReference>
<proteinExistence type="predicted"/>
<dbReference type="InterPro" id="IPR050913">
    <property type="entry name" value="AP2/ERF_ERF"/>
</dbReference>
<dbReference type="PANTHER" id="PTHR31194:SF218">
    <property type="entry name" value="AP2_ERF DOMAIN-CONTAINING PROTEIN"/>
    <property type="match status" value="1"/>
</dbReference>
<organism evidence="8 9">
    <name type="scientific">Stylosanthes scabra</name>
    <dbReference type="NCBI Taxonomy" id="79078"/>
    <lineage>
        <taxon>Eukaryota</taxon>
        <taxon>Viridiplantae</taxon>
        <taxon>Streptophyta</taxon>
        <taxon>Embryophyta</taxon>
        <taxon>Tracheophyta</taxon>
        <taxon>Spermatophyta</taxon>
        <taxon>Magnoliopsida</taxon>
        <taxon>eudicotyledons</taxon>
        <taxon>Gunneridae</taxon>
        <taxon>Pentapetalae</taxon>
        <taxon>rosids</taxon>
        <taxon>fabids</taxon>
        <taxon>Fabales</taxon>
        <taxon>Fabaceae</taxon>
        <taxon>Papilionoideae</taxon>
        <taxon>50 kb inversion clade</taxon>
        <taxon>dalbergioids sensu lato</taxon>
        <taxon>Dalbergieae</taxon>
        <taxon>Pterocarpus clade</taxon>
        <taxon>Stylosanthes</taxon>
    </lineage>
</organism>
<accession>A0ABU6U6G5</accession>
<dbReference type="Proteomes" id="UP001341840">
    <property type="component" value="Unassembled WGS sequence"/>
</dbReference>
<name>A0ABU6U6G5_9FABA</name>
<evidence type="ECO:0000313" key="8">
    <source>
        <dbReference type="EMBL" id="MED6156235.1"/>
    </source>
</evidence>
<evidence type="ECO:0000256" key="1">
    <source>
        <dbReference type="ARBA" id="ARBA00004123"/>
    </source>
</evidence>
<dbReference type="CDD" id="cd00018">
    <property type="entry name" value="AP2"/>
    <property type="match status" value="1"/>
</dbReference>
<sequence>MSKKIVTCKVLKPGVGVGDTLHATTPAKVIRVSVMDPYITDSSSDEEEYQQHQGRTKVKQIVNEIRILYPPFHNITKIQRPKQQQQPNKGKKVVVAALKAPSSSCSQEGRKLRGVRQRPWGRWAAEIRDPVKRSRLWLGTYDTAEEAAMVYDREAIRLRGPHAQTNFLKPPKMEDHEEGFDCNFFRETGNNSVRECRHDLPSPTSPTSPTSVLVFESDRSRSKVSEEQRKFKDESPSKFQDASFLDSASMEDFSLSDFEIPPPIFLDETCLPHFVFSDNNFGDATIDHAIELCNLDLDDYFCNHTPN</sequence>
<reference evidence="8 9" key="1">
    <citation type="journal article" date="2023" name="Plants (Basel)">
        <title>Bridging the Gap: Combining Genomics and Transcriptomics Approaches to Understand Stylosanthes scabra, an Orphan Legume from the Brazilian Caatinga.</title>
        <authorList>
            <person name="Ferreira-Neto J.R.C."/>
            <person name="da Silva M.D."/>
            <person name="Binneck E."/>
            <person name="de Melo N.F."/>
            <person name="da Silva R.H."/>
            <person name="de Melo A.L.T.M."/>
            <person name="Pandolfi V."/>
            <person name="Bustamante F.O."/>
            <person name="Brasileiro-Vidal A.C."/>
            <person name="Benko-Iseppon A.M."/>
        </authorList>
    </citation>
    <scope>NUCLEOTIDE SEQUENCE [LARGE SCALE GENOMIC DNA]</scope>
    <source>
        <tissue evidence="8">Leaves</tissue>
    </source>
</reference>
<evidence type="ECO:0000256" key="4">
    <source>
        <dbReference type="ARBA" id="ARBA00023163"/>
    </source>
</evidence>
<dbReference type="Pfam" id="PF00847">
    <property type="entry name" value="AP2"/>
    <property type="match status" value="1"/>
</dbReference>
<feature type="compositionally biased region" description="Basic and acidic residues" evidence="6">
    <location>
        <begin position="216"/>
        <end position="236"/>
    </location>
</feature>
<dbReference type="InterPro" id="IPR016177">
    <property type="entry name" value="DNA-bd_dom_sf"/>
</dbReference>
<feature type="region of interest" description="Disordered" evidence="6">
    <location>
        <begin position="197"/>
        <end position="237"/>
    </location>
</feature>
<keyword evidence="3" id="KW-0238">DNA-binding</keyword>
<dbReference type="PROSITE" id="PS51032">
    <property type="entry name" value="AP2_ERF"/>
    <property type="match status" value="1"/>
</dbReference>
<dbReference type="PRINTS" id="PR00367">
    <property type="entry name" value="ETHRSPELEMNT"/>
</dbReference>
<keyword evidence="9" id="KW-1185">Reference proteome</keyword>
<gene>
    <name evidence="8" type="ORF">PIB30_012508</name>
</gene>
<dbReference type="SMART" id="SM00380">
    <property type="entry name" value="AP2"/>
    <property type="match status" value="1"/>
</dbReference>
<evidence type="ECO:0000313" key="9">
    <source>
        <dbReference type="Proteomes" id="UP001341840"/>
    </source>
</evidence>
<evidence type="ECO:0000256" key="3">
    <source>
        <dbReference type="ARBA" id="ARBA00023125"/>
    </source>
</evidence>
<dbReference type="InterPro" id="IPR001471">
    <property type="entry name" value="AP2/ERF_dom"/>
</dbReference>
<feature type="domain" description="AP2/ERF" evidence="7">
    <location>
        <begin position="111"/>
        <end position="168"/>
    </location>
</feature>